<keyword evidence="5" id="KW-1185">Reference proteome</keyword>
<dbReference type="SUPFAM" id="SSF53720">
    <property type="entry name" value="ALDH-like"/>
    <property type="match status" value="1"/>
</dbReference>
<dbReference type="PROSITE" id="PS00070">
    <property type="entry name" value="ALDEHYDE_DEHYDR_CYS"/>
    <property type="match status" value="1"/>
</dbReference>
<evidence type="ECO:0000256" key="1">
    <source>
        <dbReference type="ARBA" id="ARBA00023002"/>
    </source>
</evidence>
<dbReference type="InterPro" id="IPR015590">
    <property type="entry name" value="Aldehyde_DH_dom"/>
</dbReference>
<dbReference type="InterPro" id="IPR016163">
    <property type="entry name" value="Ald_DH_C"/>
</dbReference>
<protein>
    <submittedName>
        <fullName evidence="4">NAD-dependent succinate-semialdehyde dehydrogenase</fullName>
    </submittedName>
</protein>
<organism evidence="4 5">
    <name type="scientific">Actinocorallia aurantiaca</name>
    <dbReference type="NCBI Taxonomy" id="46204"/>
    <lineage>
        <taxon>Bacteria</taxon>
        <taxon>Bacillati</taxon>
        <taxon>Actinomycetota</taxon>
        <taxon>Actinomycetes</taxon>
        <taxon>Streptosporangiales</taxon>
        <taxon>Thermomonosporaceae</taxon>
        <taxon>Actinocorallia</taxon>
    </lineage>
</organism>
<accession>A0ABN3UQB1</accession>
<evidence type="ECO:0000256" key="2">
    <source>
        <dbReference type="SAM" id="MobiDB-lite"/>
    </source>
</evidence>
<feature type="domain" description="Aldehyde dehydrogenase" evidence="3">
    <location>
        <begin position="5"/>
        <end position="453"/>
    </location>
</feature>
<dbReference type="Proteomes" id="UP001501842">
    <property type="component" value="Unassembled WGS sequence"/>
</dbReference>
<dbReference type="PANTHER" id="PTHR43353">
    <property type="entry name" value="SUCCINATE-SEMIALDEHYDE DEHYDROGENASE, MITOCHONDRIAL"/>
    <property type="match status" value="1"/>
</dbReference>
<dbReference type="Gene3D" id="3.40.605.10">
    <property type="entry name" value="Aldehyde Dehydrogenase, Chain A, domain 1"/>
    <property type="match status" value="1"/>
</dbReference>
<dbReference type="Pfam" id="PF00171">
    <property type="entry name" value="Aldedh"/>
    <property type="match status" value="1"/>
</dbReference>
<keyword evidence="1" id="KW-0560">Oxidoreductase</keyword>
<proteinExistence type="predicted"/>
<reference evidence="4 5" key="1">
    <citation type="journal article" date="2019" name="Int. J. Syst. Evol. Microbiol.">
        <title>The Global Catalogue of Microorganisms (GCM) 10K type strain sequencing project: providing services to taxonomists for standard genome sequencing and annotation.</title>
        <authorList>
            <consortium name="The Broad Institute Genomics Platform"/>
            <consortium name="The Broad Institute Genome Sequencing Center for Infectious Disease"/>
            <person name="Wu L."/>
            <person name="Ma J."/>
        </authorList>
    </citation>
    <scope>NUCLEOTIDE SEQUENCE [LARGE SCALE GENOMIC DNA]</scope>
    <source>
        <strain evidence="4 5">JCM 8201</strain>
    </source>
</reference>
<evidence type="ECO:0000259" key="3">
    <source>
        <dbReference type="Pfam" id="PF00171"/>
    </source>
</evidence>
<comment type="caution">
    <text evidence="4">The sequence shown here is derived from an EMBL/GenBank/DDBJ whole genome shotgun (WGS) entry which is preliminary data.</text>
</comment>
<dbReference type="InterPro" id="IPR050740">
    <property type="entry name" value="Aldehyde_DH_Superfamily"/>
</dbReference>
<name>A0ABN3UQB1_9ACTN</name>
<sequence length="465" mass="47923">MTTLAPVRDPRTGEVIEELPLMAERDAPGLAQRAAGAFGAWSRVPPRRRAEILAGTARVLAGRAPAIAPRFALESGKTLLEARAELARACETLLWIAGHAEDVLRPVVLEDLEDSGLIREVTAEPAGPVLAIVPSNFPAVVTARKAGAALAMGCPVVLKAPETTPSVVRAFTAAATEAGLPEGVLRLAFTTPGGAAALVRRPEFRTVSFTGSTRTGRLVAAAAAETLAQCVLELGGHAPAIVTADADLDAAVSALVPMKFGSAGQSCAAPSRFLVAESAASAFLARLLAALPALECDPSGTHATLGPLHTESRRAEVHALVQDAVTRGAVLRSGGRVPDHPGYYYPPTVLTDVPATARILAEEPFGPLIPLQTFTTESEAVALAGSTPYALGAFLFGPEPRMRALAPRLNAGRVSINSASGADPASPLSGRSESGYGYEGGREGLQAFTRLKVTITPAKAGVCPT</sequence>
<dbReference type="RefSeq" id="WP_344455980.1">
    <property type="nucleotide sequence ID" value="NZ_BAAATZ010000032.1"/>
</dbReference>
<evidence type="ECO:0000313" key="5">
    <source>
        <dbReference type="Proteomes" id="UP001501842"/>
    </source>
</evidence>
<dbReference type="Gene3D" id="3.40.309.10">
    <property type="entry name" value="Aldehyde Dehydrogenase, Chain A, domain 2"/>
    <property type="match status" value="1"/>
</dbReference>
<dbReference type="EMBL" id="BAAATZ010000032">
    <property type="protein sequence ID" value="GAA2736211.1"/>
    <property type="molecule type" value="Genomic_DNA"/>
</dbReference>
<dbReference type="InterPro" id="IPR016161">
    <property type="entry name" value="Ald_DH/histidinol_DH"/>
</dbReference>
<dbReference type="InterPro" id="IPR016160">
    <property type="entry name" value="Ald_DH_CS_CYS"/>
</dbReference>
<gene>
    <name evidence="4" type="ORF">GCM10010439_62740</name>
</gene>
<dbReference type="InterPro" id="IPR016162">
    <property type="entry name" value="Ald_DH_N"/>
</dbReference>
<evidence type="ECO:0000313" key="4">
    <source>
        <dbReference type="EMBL" id="GAA2736211.1"/>
    </source>
</evidence>
<dbReference type="PANTHER" id="PTHR43353:SF5">
    <property type="entry name" value="SUCCINATE-SEMIALDEHYDE DEHYDROGENASE, MITOCHONDRIAL"/>
    <property type="match status" value="1"/>
</dbReference>
<feature type="region of interest" description="Disordered" evidence="2">
    <location>
        <begin position="416"/>
        <end position="436"/>
    </location>
</feature>